<keyword evidence="3" id="KW-1185">Reference proteome</keyword>
<feature type="domain" description="Signal recognition particle SRP54 subunit M-domain" evidence="1">
    <location>
        <begin position="61"/>
        <end position="116"/>
    </location>
</feature>
<dbReference type="GO" id="GO:0008312">
    <property type="term" value="F:7S RNA binding"/>
    <property type="evidence" value="ECO:0007669"/>
    <property type="project" value="InterPro"/>
</dbReference>
<dbReference type="GO" id="GO:0048500">
    <property type="term" value="C:signal recognition particle"/>
    <property type="evidence" value="ECO:0007669"/>
    <property type="project" value="InterPro"/>
</dbReference>
<proteinExistence type="predicted"/>
<gene>
    <name evidence="2" type="ORF">BU14_0230s0003</name>
</gene>
<dbReference type="Proteomes" id="UP000218209">
    <property type="component" value="Unassembled WGS sequence"/>
</dbReference>
<dbReference type="Pfam" id="PF02978">
    <property type="entry name" value="SRP_SPB"/>
    <property type="match status" value="1"/>
</dbReference>
<dbReference type="SUPFAM" id="SSF47446">
    <property type="entry name" value="Signal peptide-binding domain"/>
    <property type="match status" value="1"/>
</dbReference>
<dbReference type="InterPro" id="IPR004125">
    <property type="entry name" value="Signal_recog_particle_SRP54_M"/>
</dbReference>
<protein>
    <recommendedName>
        <fullName evidence="1">Signal recognition particle SRP54 subunit M-domain domain-containing protein</fullName>
    </recommendedName>
</protein>
<sequence>MKSDKEVAQAAEAFALTLNSLVELPRAMDADAYLSIVQAGKAAAGLDGWRASLPWVASSAAVAEVTEVEKMIAAMTPAERRQVRLLGGAATRRVAATSGVGADKVDGLVRNVQTMAVLQKWLRKRKAAGRALPKTRKELQVMMAAPGSGATMHMHSQRG</sequence>
<dbReference type="EMBL" id="KV918898">
    <property type="protein sequence ID" value="OSX75580.1"/>
    <property type="molecule type" value="Genomic_DNA"/>
</dbReference>
<evidence type="ECO:0000313" key="3">
    <source>
        <dbReference type="Proteomes" id="UP000218209"/>
    </source>
</evidence>
<dbReference type="Gene3D" id="1.10.260.30">
    <property type="entry name" value="Signal recognition particle, SRP54 subunit, M-domain"/>
    <property type="match status" value="1"/>
</dbReference>
<dbReference type="InterPro" id="IPR036891">
    <property type="entry name" value="Signal_recog_part_SRP54_M_sf"/>
</dbReference>
<reference evidence="2 3" key="1">
    <citation type="submission" date="2017-03" db="EMBL/GenBank/DDBJ databases">
        <title>WGS assembly of Porphyra umbilicalis.</title>
        <authorList>
            <person name="Brawley S.H."/>
            <person name="Blouin N.A."/>
            <person name="Ficko-Blean E."/>
            <person name="Wheeler G.L."/>
            <person name="Lohr M."/>
            <person name="Goodson H.V."/>
            <person name="Jenkins J.W."/>
            <person name="Blaby-Haas C.E."/>
            <person name="Helliwell K.E."/>
            <person name="Chan C."/>
            <person name="Marriage T."/>
            <person name="Bhattacharya D."/>
            <person name="Klein A.S."/>
            <person name="Badis Y."/>
            <person name="Brodie J."/>
            <person name="Cao Y."/>
            <person name="Collen J."/>
            <person name="Dittami S.M."/>
            <person name="Gachon C.M."/>
            <person name="Green B.R."/>
            <person name="Karpowicz S."/>
            <person name="Kim J.W."/>
            <person name="Kudahl U."/>
            <person name="Lin S."/>
            <person name="Michel G."/>
            <person name="Mittag M."/>
            <person name="Olson B.J."/>
            <person name="Pangilinan J."/>
            <person name="Peng Y."/>
            <person name="Qiu H."/>
            <person name="Shu S."/>
            <person name="Singer J.T."/>
            <person name="Smith A.G."/>
            <person name="Sprecher B.N."/>
            <person name="Wagner V."/>
            <person name="Wang W."/>
            <person name="Wang Z.-Y."/>
            <person name="Yan J."/>
            <person name="Yarish C."/>
            <person name="Zoeuner-Riek S."/>
            <person name="Zhuang Y."/>
            <person name="Zou Y."/>
            <person name="Lindquist E.A."/>
            <person name="Grimwood J."/>
            <person name="Barry K."/>
            <person name="Rokhsar D.S."/>
            <person name="Schmutz J."/>
            <person name="Stiller J.W."/>
            <person name="Grossman A.R."/>
            <person name="Prochnik S.E."/>
        </authorList>
    </citation>
    <scope>NUCLEOTIDE SEQUENCE [LARGE SCALE GENOMIC DNA]</scope>
    <source>
        <strain evidence="2">4086291</strain>
    </source>
</reference>
<name>A0A1X6P497_PORUM</name>
<evidence type="ECO:0000313" key="2">
    <source>
        <dbReference type="EMBL" id="OSX75580.1"/>
    </source>
</evidence>
<accession>A0A1X6P497</accession>
<evidence type="ECO:0000259" key="1">
    <source>
        <dbReference type="Pfam" id="PF02978"/>
    </source>
</evidence>
<dbReference type="GO" id="GO:0006614">
    <property type="term" value="P:SRP-dependent cotranslational protein targeting to membrane"/>
    <property type="evidence" value="ECO:0007669"/>
    <property type="project" value="InterPro"/>
</dbReference>
<dbReference type="AlphaFoldDB" id="A0A1X6P497"/>
<organism evidence="2 3">
    <name type="scientific">Porphyra umbilicalis</name>
    <name type="common">Purple laver</name>
    <name type="synonym">Red alga</name>
    <dbReference type="NCBI Taxonomy" id="2786"/>
    <lineage>
        <taxon>Eukaryota</taxon>
        <taxon>Rhodophyta</taxon>
        <taxon>Bangiophyceae</taxon>
        <taxon>Bangiales</taxon>
        <taxon>Bangiaceae</taxon>
        <taxon>Porphyra</taxon>
    </lineage>
</organism>